<dbReference type="AlphaFoldDB" id="A0A8S0QU61"/>
<reference evidence="4 5" key="1">
    <citation type="submission" date="2019-12" db="EMBL/GenBank/DDBJ databases">
        <authorList>
            <person name="Alioto T."/>
            <person name="Alioto T."/>
            <person name="Gomez Garrido J."/>
        </authorList>
    </citation>
    <scope>NUCLEOTIDE SEQUENCE [LARGE SCALE GENOMIC DNA]</scope>
</reference>
<dbReference type="Pfam" id="PF00931">
    <property type="entry name" value="NB-ARC"/>
    <property type="match status" value="1"/>
</dbReference>
<dbReference type="GO" id="GO:0006952">
    <property type="term" value="P:defense response"/>
    <property type="evidence" value="ECO:0007669"/>
    <property type="project" value="UniProtKB-KW"/>
</dbReference>
<dbReference type="PANTHER" id="PTHR36766">
    <property type="entry name" value="PLANT BROAD-SPECTRUM MILDEW RESISTANCE PROTEIN RPW8"/>
    <property type="match status" value="1"/>
</dbReference>
<dbReference type="InterPro" id="IPR027417">
    <property type="entry name" value="P-loop_NTPase"/>
</dbReference>
<comment type="caution">
    <text evidence="4">The sequence shown here is derived from an EMBL/GenBank/DDBJ whole genome shotgun (WGS) entry which is preliminary data.</text>
</comment>
<keyword evidence="2" id="KW-0611">Plant defense</keyword>
<dbReference type="Proteomes" id="UP000594638">
    <property type="component" value="Unassembled WGS sequence"/>
</dbReference>
<accession>A0A8S0QU61</accession>
<evidence type="ECO:0000256" key="2">
    <source>
        <dbReference type="ARBA" id="ARBA00022821"/>
    </source>
</evidence>
<evidence type="ECO:0000313" key="5">
    <source>
        <dbReference type="Proteomes" id="UP000594638"/>
    </source>
</evidence>
<dbReference type="PANTHER" id="PTHR36766:SF44">
    <property type="entry name" value="NBS-CODING RESISTANCE GENE ANALOG"/>
    <property type="match status" value="1"/>
</dbReference>
<dbReference type="OrthoDB" id="1749650at2759"/>
<gene>
    <name evidence="4" type="ORF">OLEA9_A093098</name>
</gene>
<keyword evidence="5" id="KW-1185">Reference proteome</keyword>
<proteinExistence type="predicted"/>
<sequence length="136" mass="15539">MSQENSTAKLKDYLHKSLIGMTYLVVLDDIWTIEAWGSLRRIFQDERNGSRIMLTTRLLSVVDSRHSPHGMQFLNMTDSWNLLCQKVFGEDSCPLELEEAGKEISENCKGLLLSLVVIGGHLSRVNKTKDHWEYVA</sequence>
<dbReference type="SUPFAM" id="SSF52540">
    <property type="entry name" value="P-loop containing nucleoside triphosphate hydrolases"/>
    <property type="match status" value="1"/>
</dbReference>
<dbReference type="Gene3D" id="1.10.8.430">
    <property type="entry name" value="Helical domain of apoptotic protease-activating factors"/>
    <property type="match status" value="1"/>
</dbReference>
<dbReference type="InterPro" id="IPR042197">
    <property type="entry name" value="Apaf_helical"/>
</dbReference>
<evidence type="ECO:0000259" key="3">
    <source>
        <dbReference type="Pfam" id="PF00931"/>
    </source>
</evidence>
<feature type="domain" description="NB-ARC" evidence="3">
    <location>
        <begin position="3"/>
        <end position="91"/>
    </location>
</feature>
<organism evidence="4 5">
    <name type="scientific">Olea europaea subsp. europaea</name>
    <dbReference type="NCBI Taxonomy" id="158383"/>
    <lineage>
        <taxon>Eukaryota</taxon>
        <taxon>Viridiplantae</taxon>
        <taxon>Streptophyta</taxon>
        <taxon>Embryophyta</taxon>
        <taxon>Tracheophyta</taxon>
        <taxon>Spermatophyta</taxon>
        <taxon>Magnoliopsida</taxon>
        <taxon>eudicotyledons</taxon>
        <taxon>Gunneridae</taxon>
        <taxon>Pentapetalae</taxon>
        <taxon>asterids</taxon>
        <taxon>lamiids</taxon>
        <taxon>Lamiales</taxon>
        <taxon>Oleaceae</taxon>
        <taxon>Oleeae</taxon>
        <taxon>Olea</taxon>
    </lineage>
</organism>
<dbReference type="GO" id="GO:0043531">
    <property type="term" value="F:ADP binding"/>
    <property type="evidence" value="ECO:0007669"/>
    <property type="project" value="InterPro"/>
</dbReference>
<evidence type="ECO:0000256" key="1">
    <source>
        <dbReference type="ARBA" id="ARBA00022614"/>
    </source>
</evidence>
<keyword evidence="1" id="KW-0433">Leucine-rich repeat</keyword>
<evidence type="ECO:0000313" key="4">
    <source>
        <dbReference type="EMBL" id="CAA2969313.1"/>
    </source>
</evidence>
<dbReference type="EMBL" id="CACTIH010001937">
    <property type="protein sequence ID" value="CAA2969313.1"/>
    <property type="molecule type" value="Genomic_DNA"/>
</dbReference>
<dbReference type="Gramene" id="OE9A093098T1">
    <property type="protein sequence ID" value="OE9A093098C1"/>
    <property type="gene ID" value="OE9A093098"/>
</dbReference>
<dbReference type="Gene3D" id="3.40.50.300">
    <property type="entry name" value="P-loop containing nucleotide triphosphate hydrolases"/>
    <property type="match status" value="1"/>
</dbReference>
<protein>
    <submittedName>
        <fullName evidence="4">Late blight resistance homolog R1A-3 isoform X1</fullName>
    </submittedName>
</protein>
<name>A0A8S0QU61_OLEEU</name>
<dbReference type="InterPro" id="IPR002182">
    <property type="entry name" value="NB-ARC"/>
</dbReference>